<evidence type="ECO:0000259" key="11">
    <source>
        <dbReference type="Pfam" id="PF21654"/>
    </source>
</evidence>
<dbReference type="GO" id="GO:0016779">
    <property type="term" value="F:nucleotidyltransferase activity"/>
    <property type="evidence" value="ECO:0007669"/>
    <property type="project" value="UniProtKB-KW"/>
</dbReference>
<keyword evidence="13" id="KW-1185">Reference proteome</keyword>
<dbReference type="GO" id="GO:0046872">
    <property type="term" value="F:metal ion binding"/>
    <property type="evidence" value="ECO:0007669"/>
    <property type="project" value="UniProtKB-KW"/>
</dbReference>
<dbReference type="CDD" id="cd05400">
    <property type="entry name" value="NT_2-5OAS_ClassI-CCAase"/>
    <property type="match status" value="1"/>
</dbReference>
<keyword evidence="8" id="KW-0051">Antiviral defense</keyword>
<evidence type="ECO:0000256" key="8">
    <source>
        <dbReference type="ARBA" id="ARBA00023118"/>
    </source>
</evidence>
<dbReference type="InterPro" id="IPR006116">
    <property type="entry name" value="NT_2-5OAS_ClassI-CCAase"/>
</dbReference>
<evidence type="ECO:0000313" key="12">
    <source>
        <dbReference type="EMBL" id="SMC63278.1"/>
    </source>
</evidence>
<dbReference type="GO" id="GO:0051607">
    <property type="term" value="P:defense response to virus"/>
    <property type="evidence" value="ECO:0007669"/>
    <property type="project" value="UniProtKB-KW"/>
</dbReference>
<keyword evidence="2" id="KW-0548">Nucleotidyltransferase</keyword>
<keyword evidence="1" id="KW-0808">Transferase</keyword>
<dbReference type="RefSeq" id="WP_084234583.1">
    <property type="nucleotide sequence ID" value="NZ_FWXW01000004.1"/>
</dbReference>
<dbReference type="GO" id="GO:0005524">
    <property type="term" value="F:ATP binding"/>
    <property type="evidence" value="ECO:0007669"/>
    <property type="project" value="UniProtKB-KW"/>
</dbReference>
<evidence type="ECO:0000256" key="6">
    <source>
        <dbReference type="ARBA" id="ARBA00022842"/>
    </source>
</evidence>
<evidence type="ECO:0000256" key="2">
    <source>
        <dbReference type="ARBA" id="ARBA00022695"/>
    </source>
</evidence>
<reference evidence="12 13" key="1">
    <citation type="submission" date="2017-04" db="EMBL/GenBank/DDBJ databases">
        <authorList>
            <person name="Afonso C.L."/>
            <person name="Miller P.J."/>
            <person name="Scott M.A."/>
            <person name="Spackman E."/>
            <person name="Goraichik I."/>
            <person name="Dimitrov K.M."/>
            <person name="Suarez D.L."/>
            <person name="Swayne D.E."/>
        </authorList>
    </citation>
    <scope>NUCLEOTIDE SEQUENCE [LARGE SCALE GENOMIC DNA]</scope>
    <source>
        <strain evidence="12 13">DSM 12816</strain>
    </source>
</reference>
<proteinExistence type="predicted"/>
<keyword evidence="7" id="KW-0546">Nucleotide metabolism</keyword>
<evidence type="ECO:0000256" key="7">
    <source>
        <dbReference type="ARBA" id="ARBA00023080"/>
    </source>
</evidence>
<dbReference type="InterPro" id="IPR048445">
    <property type="entry name" value="DncV-like_NTFase"/>
</dbReference>
<dbReference type="GO" id="GO:0009117">
    <property type="term" value="P:nucleotide metabolic process"/>
    <property type="evidence" value="ECO:0007669"/>
    <property type="project" value="UniProtKB-KW"/>
</dbReference>
<dbReference type="OrthoDB" id="5569081at2"/>
<name>A0A1W2ASU6_9FIRM</name>
<gene>
    <name evidence="12" type="ORF">SAMN02745168_1907</name>
</gene>
<evidence type="ECO:0000256" key="3">
    <source>
        <dbReference type="ARBA" id="ARBA00022723"/>
    </source>
</evidence>
<keyword evidence="6" id="KW-0460">Magnesium</keyword>
<evidence type="ECO:0000256" key="9">
    <source>
        <dbReference type="ARBA" id="ARBA00044145"/>
    </source>
</evidence>
<evidence type="ECO:0000256" key="1">
    <source>
        <dbReference type="ARBA" id="ARBA00022679"/>
    </source>
</evidence>
<dbReference type="Proteomes" id="UP000192790">
    <property type="component" value="Unassembled WGS sequence"/>
</dbReference>
<keyword evidence="5" id="KW-0067">ATP-binding</keyword>
<evidence type="ECO:0000313" key="13">
    <source>
        <dbReference type="Proteomes" id="UP000192790"/>
    </source>
</evidence>
<dbReference type="Pfam" id="PF21654">
    <property type="entry name" value="DncV-like_NTFase"/>
    <property type="match status" value="1"/>
</dbReference>
<evidence type="ECO:0000256" key="4">
    <source>
        <dbReference type="ARBA" id="ARBA00022741"/>
    </source>
</evidence>
<dbReference type="EMBL" id="FWXW01000004">
    <property type="protein sequence ID" value="SMC63278.1"/>
    <property type="molecule type" value="Genomic_DNA"/>
</dbReference>
<comment type="catalytic activity">
    <reaction evidence="10">
        <text>GTP + ATP = 3',3'-cGAMP + 2 diphosphate</text>
        <dbReference type="Rhea" id="RHEA:35647"/>
        <dbReference type="ChEBI" id="CHEBI:30616"/>
        <dbReference type="ChEBI" id="CHEBI:33019"/>
        <dbReference type="ChEBI" id="CHEBI:37565"/>
        <dbReference type="ChEBI" id="CHEBI:71501"/>
    </reaction>
    <physiologicalReaction direction="left-to-right" evidence="10">
        <dbReference type="Rhea" id="RHEA:35648"/>
    </physiologicalReaction>
</comment>
<dbReference type="AlphaFoldDB" id="A0A1W2ASU6"/>
<keyword evidence="4" id="KW-0547">Nucleotide-binding</keyword>
<organism evidence="12 13">
    <name type="scientific">Papillibacter cinnamivorans DSM 12816</name>
    <dbReference type="NCBI Taxonomy" id="1122930"/>
    <lineage>
        <taxon>Bacteria</taxon>
        <taxon>Bacillati</taxon>
        <taxon>Bacillota</taxon>
        <taxon>Clostridia</taxon>
        <taxon>Eubacteriales</taxon>
        <taxon>Oscillospiraceae</taxon>
        <taxon>Papillibacter</taxon>
    </lineage>
</organism>
<protein>
    <recommendedName>
        <fullName evidence="9">Cyclic GMP-AMP synthase</fullName>
    </recommendedName>
</protein>
<sequence length="333" mass="37883">MSTLQTAFTQFHDNIKLEDENQTLRDKRDILLNKLKDEISTDAASYTTFNQGSYAMNTGIKPEDGDYDIDVGLKFDINKSDYTDPVVVKKWVRDALVGHTQSVSIRRSCVTVQYQQDNEPIYHVDFACYAADNDDGKLYIAKGKEFSNADEKHWEVSDPQGLIQLVQDKHSGKDAEQFRRVIRYVKKWKVRKFSSDGNGAPTGIALTVLAYNLFSPSSVYDPITASRSYNDFDALHNLIKNIKNKFSMIFKDSSIYYTISANLPVEPYNDLFDKMTLKQKTTFHDKIVAMDDKLEEVKKKTTLSEKCTLLQDLFGSDFPILTTRSMVGSSESA</sequence>
<keyword evidence="3" id="KW-0479">Metal-binding</keyword>
<evidence type="ECO:0000256" key="5">
    <source>
        <dbReference type="ARBA" id="ARBA00022840"/>
    </source>
</evidence>
<dbReference type="STRING" id="1122930.SAMN02745168_1907"/>
<evidence type="ECO:0000256" key="10">
    <source>
        <dbReference type="ARBA" id="ARBA00048304"/>
    </source>
</evidence>
<feature type="domain" description="Cyclic GMP-AMP synthase DncV-like nucleotidyltransferase" evidence="11">
    <location>
        <begin position="49"/>
        <end position="129"/>
    </location>
</feature>
<accession>A0A1W2ASU6</accession>